<dbReference type="EMBL" id="SNWX01000008">
    <property type="protein sequence ID" value="TDO92052.1"/>
    <property type="molecule type" value="Genomic_DNA"/>
</dbReference>
<organism evidence="11 12">
    <name type="scientific">Halanaerobium saccharolyticum</name>
    <dbReference type="NCBI Taxonomy" id="43595"/>
    <lineage>
        <taxon>Bacteria</taxon>
        <taxon>Bacillati</taxon>
        <taxon>Bacillota</taxon>
        <taxon>Clostridia</taxon>
        <taxon>Halanaerobiales</taxon>
        <taxon>Halanaerobiaceae</taxon>
        <taxon>Halanaerobium</taxon>
    </lineage>
</organism>
<feature type="transmembrane region" description="Helical" evidence="10">
    <location>
        <begin position="358"/>
        <end position="380"/>
    </location>
</feature>
<feature type="transmembrane region" description="Helical" evidence="10">
    <location>
        <begin position="420"/>
        <end position="440"/>
    </location>
</feature>
<evidence type="ECO:0000256" key="9">
    <source>
        <dbReference type="ARBA" id="ARBA00023251"/>
    </source>
</evidence>
<comment type="subcellular location">
    <subcellularLocation>
        <location evidence="1">Cell membrane</location>
        <topology evidence="1">Multi-pass membrane protein</topology>
    </subcellularLocation>
</comment>
<evidence type="ECO:0000256" key="6">
    <source>
        <dbReference type="ARBA" id="ARBA00022692"/>
    </source>
</evidence>
<feature type="transmembrane region" description="Helical" evidence="10">
    <location>
        <begin position="387"/>
        <end position="408"/>
    </location>
</feature>
<evidence type="ECO:0000256" key="8">
    <source>
        <dbReference type="ARBA" id="ARBA00023136"/>
    </source>
</evidence>
<protein>
    <recommendedName>
        <fullName evidence="3">Multidrug export protein MepA</fullName>
    </recommendedName>
</protein>
<comment type="caution">
    <text evidence="11">The sequence shown here is derived from an EMBL/GenBank/DDBJ whole genome shotgun (WGS) entry which is preliminary data.</text>
</comment>
<name>A0A4R6LTS7_9FIRM</name>
<feature type="transmembrane region" description="Helical" evidence="10">
    <location>
        <begin position="194"/>
        <end position="216"/>
    </location>
</feature>
<dbReference type="PANTHER" id="PTHR43823">
    <property type="entry name" value="SPORULATION PROTEIN YKVU"/>
    <property type="match status" value="1"/>
</dbReference>
<keyword evidence="7 10" id="KW-1133">Transmembrane helix</keyword>
<dbReference type="GO" id="GO:0005886">
    <property type="term" value="C:plasma membrane"/>
    <property type="evidence" value="ECO:0007669"/>
    <property type="project" value="UniProtKB-SubCell"/>
</dbReference>
<dbReference type="PANTHER" id="PTHR43823:SF3">
    <property type="entry name" value="MULTIDRUG EXPORT PROTEIN MEPA"/>
    <property type="match status" value="1"/>
</dbReference>
<feature type="transmembrane region" description="Helical" evidence="10">
    <location>
        <begin position="285"/>
        <end position="305"/>
    </location>
</feature>
<dbReference type="InterPro" id="IPR045070">
    <property type="entry name" value="MATE_MepA-like"/>
</dbReference>
<dbReference type="GO" id="GO:0015297">
    <property type="term" value="F:antiporter activity"/>
    <property type="evidence" value="ECO:0007669"/>
    <property type="project" value="InterPro"/>
</dbReference>
<feature type="transmembrane region" description="Helical" evidence="10">
    <location>
        <begin position="260"/>
        <end position="279"/>
    </location>
</feature>
<evidence type="ECO:0000256" key="10">
    <source>
        <dbReference type="SAM" id="Phobius"/>
    </source>
</evidence>
<gene>
    <name evidence="11" type="ORF">DFR79_10878</name>
</gene>
<evidence type="ECO:0000256" key="7">
    <source>
        <dbReference type="ARBA" id="ARBA00022989"/>
    </source>
</evidence>
<feature type="transmembrane region" description="Helical" evidence="10">
    <location>
        <begin position="51"/>
        <end position="74"/>
    </location>
</feature>
<dbReference type="OrthoDB" id="9811110at2"/>
<dbReference type="RefSeq" id="WP_133514787.1">
    <property type="nucleotide sequence ID" value="NZ_SNWX01000008.1"/>
</dbReference>
<evidence type="ECO:0000256" key="4">
    <source>
        <dbReference type="ARBA" id="ARBA00022448"/>
    </source>
</evidence>
<dbReference type="GO" id="GO:0042910">
    <property type="term" value="F:xenobiotic transmembrane transporter activity"/>
    <property type="evidence" value="ECO:0007669"/>
    <property type="project" value="InterPro"/>
</dbReference>
<feature type="transmembrane region" description="Helical" evidence="10">
    <location>
        <begin position="326"/>
        <end position="346"/>
    </location>
</feature>
<evidence type="ECO:0000313" key="11">
    <source>
        <dbReference type="EMBL" id="TDO92052.1"/>
    </source>
</evidence>
<feature type="transmembrane region" description="Helical" evidence="10">
    <location>
        <begin position="21"/>
        <end position="39"/>
    </location>
</feature>
<evidence type="ECO:0000256" key="3">
    <source>
        <dbReference type="ARBA" id="ARBA00022106"/>
    </source>
</evidence>
<evidence type="ECO:0000256" key="2">
    <source>
        <dbReference type="ARBA" id="ARBA00008417"/>
    </source>
</evidence>
<keyword evidence="9" id="KW-0046">Antibiotic resistance</keyword>
<dbReference type="Proteomes" id="UP000295064">
    <property type="component" value="Unassembled WGS sequence"/>
</dbReference>
<dbReference type="NCBIfam" id="TIGR00797">
    <property type="entry name" value="matE"/>
    <property type="match status" value="1"/>
</dbReference>
<proteinExistence type="inferred from homology"/>
<dbReference type="InterPro" id="IPR048279">
    <property type="entry name" value="MdtK-like"/>
</dbReference>
<feature type="transmembrane region" description="Helical" evidence="10">
    <location>
        <begin position="130"/>
        <end position="148"/>
    </location>
</feature>
<evidence type="ECO:0000313" key="12">
    <source>
        <dbReference type="Proteomes" id="UP000295064"/>
    </source>
</evidence>
<dbReference type="InterPro" id="IPR051327">
    <property type="entry name" value="MATE_MepA_subfamily"/>
</dbReference>
<dbReference type="PIRSF" id="PIRSF006603">
    <property type="entry name" value="DinF"/>
    <property type="match status" value="1"/>
</dbReference>
<keyword evidence="4" id="KW-0813">Transport</keyword>
<evidence type="ECO:0000256" key="5">
    <source>
        <dbReference type="ARBA" id="ARBA00022475"/>
    </source>
</evidence>
<keyword evidence="5" id="KW-1003">Cell membrane</keyword>
<comment type="similarity">
    <text evidence="2">Belongs to the multi antimicrobial extrusion (MATE) (TC 2.A.66.1) family. MepA subfamily.</text>
</comment>
<dbReference type="Pfam" id="PF01554">
    <property type="entry name" value="MatE"/>
    <property type="match status" value="2"/>
</dbReference>
<dbReference type="AlphaFoldDB" id="A0A4R6LTS7"/>
<keyword evidence="6 10" id="KW-0812">Transmembrane</keyword>
<dbReference type="CDD" id="cd13143">
    <property type="entry name" value="MATE_MepA_like"/>
    <property type="match status" value="1"/>
</dbReference>
<keyword evidence="8 10" id="KW-0472">Membrane</keyword>
<feature type="transmembrane region" description="Helical" evidence="10">
    <location>
        <begin position="169"/>
        <end position="188"/>
    </location>
</feature>
<evidence type="ECO:0000256" key="1">
    <source>
        <dbReference type="ARBA" id="ARBA00004651"/>
    </source>
</evidence>
<dbReference type="InterPro" id="IPR002528">
    <property type="entry name" value="MATE_fam"/>
</dbReference>
<feature type="transmembrane region" description="Helical" evidence="10">
    <location>
        <begin position="95"/>
        <end position="118"/>
    </location>
</feature>
<dbReference type="GO" id="GO:0046677">
    <property type="term" value="P:response to antibiotic"/>
    <property type="evidence" value="ECO:0007669"/>
    <property type="project" value="UniProtKB-KW"/>
</dbReference>
<accession>A0A4R6LTS7</accession>
<reference evidence="11 12" key="1">
    <citation type="submission" date="2019-03" db="EMBL/GenBank/DDBJ databases">
        <title>Subsurface microbial communities from deep shales in Ohio and West Virginia, USA.</title>
        <authorList>
            <person name="Wrighton K."/>
        </authorList>
    </citation>
    <scope>NUCLEOTIDE SEQUENCE [LARGE SCALE GENOMIC DNA]</scope>
    <source>
        <strain evidence="11 12">MA284_T2</strain>
    </source>
</reference>
<sequence length="467" mass="51021">MYKDEKTRKLAETPIPKLLTEMSIPAIIGMLVTAVYNIVDTIFVGRIGTEAIGAVTIAFPLFMAISAIGLTFGIGSASFISRLLGEDDKKMANRVSTTSIITTFIIGIVTAAGGLYYLRPLLRLFGATDVIMPYAVNYTAIIIVGSIFTMSNMNMNNMVRAEGSAKMSMIALSTGAVLNIILDPILIFTFNMGIAGASTATVIAQAVSTVMLLAFYKSEKSVLDFKIREFNPSIVIYTEIMKIGIPTLIRQLLSSVAMTLLNNMAAVYGAAVVASVGIINRVFSFGFFVIAGFTQGFQPIAGFNFGARKIQRLKDSIKITIKRTTIFGIILFIAFFFFNEQVISFFSRDPEVIEIASAGLRLYALVLPLLGFAITINTLFQALGHGIPATILSLSRQGLFFIPAIFLLSNSFEMRGLFMAQPVADGLTALLTGLLFIYVYQEIKELEAEEKAEPEHKLNFKYEQENA</sequence>